<dbReference type="AlphaFoldDB" id="A0A1U7MWM8"/>
<evidence type="ECO:0000313" key="1">
    <source>
        <dbReference type="EMBL" id="OLT58064.1"/>
    </source>
</evidence>
<name>A0A1U7MWM8_9CYAN</name>
<sequence length="186" mass="21036">MDDIRTITSVIALFLSLLSLQWSRRRPKLEVTYEDKSPFKKHAQIIETWESSVFVRVRVRNRGSNIAKGCTGKVVSWCAGKEETDDFDPVRVHWVSNPPDDDGPISLAVGEFEYLDVFRVNIGGGRLDLYTNSHPRATSMSFAWPQAFVLKVVVYCEDSPASSIRLRVSYDEKNNPIVQCIKGSPL</sequence>
<protein>
    <submittedName>
        <fullName evidence="1">Uncharacterized protein</fullName>
    </submittedName>
</protein>
<dbReference type="EMBL" id="MKZS01000001">
    <property type="protein sequence ID" value="OLT58064.1"/>
    <property type="molecule type" value="Genomic_DNA"/>
</dbReference>
<proteinExistence type="predicted"/>
<accession>A0A1U7MWM8</accession>
<reference evidence="1 2" key="1">
    <citation type="submission" date="2016-10" db="EMBL/GenBank/DDBJ databases">
        <title>Comparative genomics uncovers the prolific and rare metabolic potential of the cyanobacterial genus Moorea.</title>
        <authorList>
            <person name="Leao T."/>
            <person name="Castelao G."/>
            <person name="Korobeynikov A."/>
            <person name="Monroe E.A."/>
            <person name="Podell S."/>
            <person name="Glukhov E."/>
            <person name="Allen E."/>
            <person name="Gerwick W.H."/>
            <person name="Gerwick L."/>
        </authorList>
    </citation>
    <scope>NUCLEOTIDE SEQUENCE [LARGE SCALE GENOMIC DNA]</scope>
    <source>
        <strain evidence="1 2">PNG5-198</strain>
    </source>
</reference>
<dbReference type="Proteomes" id="UP000186657">
    <property type="component" value="Unassembled WGS sequence"/>
</dbReference>
<organism evidence="1 2">
    <name type="scientific">Moorena bouillonii PNG</name>
    <dbReference type="NCBI Taxonomy" id="568701"/>
    <lineage>
        <taxon>Bacteria</taxon>
        <taxon>Bacillati</taxon>
        <taxon>Cyanobacteriota</taxon>
        <taxon>Cyanophyceae</taxon>
        <taxon>Coleofasciculales</taxon>
        <taxon>Coleofasciculaceae</taxon>
        <taxon>Moorena</taxon>
    </lineage>
</organism>
<comment type="caution">
    <text evidence="1">The sequence shown here is derived from an EMBL/GenBank/DDBJ whole genome shotgun (WGS) entry which is preliminary data.</text>
</comment>
<evidence type="ECO:0000313" key="2">
    <source>
        <dbReference type="Proteomes" id="UP000186657"/>
    </source>
</evidence>
<gene>
    <name evidence="1" type="ORF">BJP37_02410</name>
</gene>
<keyword evidence="2" id="KW-1185">Reference proteome</keyword>